<dbReference type="RefSeq" id="WP_255329730.1">
    <property type="nucleotide sequence ID" value="NZ_JAKZEU010000003.1"/>
</dbReference>
<accession>A0ABT1MR01</accession>
<reference evidence="1 2" key="1">
    <citation type="submission" date="2022-03" db="EMBL/GenBank/DDBJ databases">
        <authorList>
            <person name="He Y."/>
        </authorList>
    </citation>
    <scope>NUCLEOTIDE SEQUENCE [LARGE SCALE GENOMIC DNA]</scope>
    <source>
        <strain evidence="1 2">TK19116</strain>
    </source>
</reference>
<dbReference type="Proteomes" id="UP001203945">
    <property type="component" value="Unassembled WGS sequence"/>
</dbReference>
<evidence type="ECO:0000313" key="2">
    <source>
        <dbReference type="Proteomes" id="UP001203945"/>
    </source>
</evidence>
<proteinExistence type="predicted"/>
<organism evidence="1 2">
    <name type="scientific">Paracoccus albicereus</name>
    <dbReference type="NCBI Taxonomy" id="2922394"/>
    <lineage>
        <taxon>Bacteria</taxon>
        <taxon>Pseudomonadati</taxon>
        <taxon>Pseudomonadota</taxon>
        <taxon>Alphaproteobacteria</taxon>
        <taxon>Rhodobacterales</taxon>
        <taxon>Paracoccaceae</taxon>
        <taxon>Paracoccus</taxon>
    </lineage>
</organism>
<name>A0ABT1MR01_9RHOB</name>
<keyword evidence="2" id="KW-1185">Reference proteome</keyword>
<comment type="caution">
    <text evidence="1">The sequence shown here is derived from an EMBL/GenBank/DDBJ whole genome shotgun (WGS) entry which is preliminary data.</text>
</comment>
<sequence>MRHYLTKLKQLMSGRQWSGESVGVTVGGFGINVPMGRASNLPAVLRHGLDPADPTPLYNMDAPTLMRWFNGYAQTPEFMQHVLYGETVALFEGAMRPIVRGGLDVADLTIEFEATPYQVPIALQRHRDAMLDFFRHTGRSRRLPDGEWENNITARLCEFDPSTGHMVLQQARYTDQIATNLSVDTNSNHLPPGMLSIRRGFEPPHDGRLVPLHRSGLANSLGVAGVLFARDGQPLMRERSKHLGSINSQKIHCSVSGVYEIPPGTRLGERHGYPLLRHGIELEIRHELGLEPGEYRLFPIALSRELPRHGKPQLFFAILSDMPVTDLIARMQTADERHEFLNDPNFMFRIAPADHSTYSRYTYEGWAALHFATKFLQANQESLAFAPRR</sequence>
<dbReference type="EMBL" id="JAKZEU010000003">
    <property type="protein sequence ID" value="MCQ0970718.1"/>
    <property type="molecule type" value="Genomic_DNA"/>
</dbReference>
<protein>
    <submittedName>
        <fullName evidence="1">Uncharacterized protein</fullName>
    </submittedName>
</protein>
<evidence type="ECO:0000313" key="1">
    <source>
        <dbReference type="EMBL" id="MCQ0970718.1"/>
    </source>
</evidence>
<gene>
    <name evidence="1" type="ORF">MLD63_09810</name>
</gene>